<dbReference type="InterPro" id="IPR011110">
    <property type="entry name" value="Reg_prop"/>
</dbReference>
<organism evidence="2 3">
    <name type="scientific">Christiangramia antarctica</name>
    <dbReference type="NCBI Taxonomy" id="2058158"/>
    <lineage>
        <taxon>Bacteria</taxon>
        <taxon>Pseudomonadati</taxon>
        <taxon>Bacteroidota</taxon>
        <taxon>Flavobacteriia</taxon>
        <taxon>Flavobacteriales</taxon>
        <taxon>Flavobacteriaceae</taxon>
        <taxon>Christiangramia</taxon>
    </lineage>
</organism>
<evidence type="ECO:0000256" key="1">
    <source>
        <dbReference type="ARBA" id="ARBA00022553"/>
    </source>
</evidence>
<sequence>MKYRFIILSLCLMLFFLRSYSQNIKFEHYNENGGLSHNSVRHIVQDKHGFLWLGTFSGLNRFDGYEFKSFLSSSEGNNKINNNDITALELDEVSNHLWIGTRKGLTLLELDTYKFTTFLTEKGNPNSLQDEEIRSIYVDKYKRVWVGTKDQGVFLFHFEENRFEKIELTGFNYVKEIFEDSSGNTWVGSYGTASVAKINLDVSGNIKQVTSYKLNIPNSLEVNPYLNFIYEDAKRDIFIGTRKGLYKLNKKLNEFENLYIENNGIRDALGPYFLTVAQAPDGKYWVGTLGGLLVCDQLEDISKGDFKRYYSVLTDQTSLVDNLVSALYFDASGILWIGTEDGLDKYDPFENQFNLNKDISRFIGNQAPRVRGFARTYNDKVMVATRHNGLFISDGDHFIPLYNNQKDIASIYSIDGRIFYCGLWNGKLLAYNYITNKSREIDIGFEKSPVSAFENLGENKLMVGSFGEGAVILDTKSRDGKSSKMALL</sequence>
<gene>
    <name evidence="2" type="ORF">ACFSYS_04790</name>
</gene>
<dbReference type="PANTHER" id="PTHR43547:SF2">
    <property type="entry name" value="HYBRID SIGNAL TRANSDUCTION HISTIDINE KINASE C"/>
    <property type="match status" value="1"/>
</dbReference>
<reference evidence="3" key="1">
    <citation type="journal article" date="2019" name="Int. J. Syst. Evol. Microbiol.">
        <title>The Global Catalogue of Microorganisms (GCM) 10K type strain sequencing project: providing services to taxonomists for standard genome sequencing and annotation.</title>
        <authorList>
            <consortium name="The Broad Institute Genomics Platform"/>
            <consortium name="The Broad Institute Genome Sequencing Center for Infectious Disease"/>
            <person name="Wu L."/>
            <person name="Ma J."/>
        </authorList>
    </citation>
    <scope>NUCLEOTIDE SEQUENCE [LARGE SCALE GENOMIC DNA]</scope>
    <source>
        <strain evidence="3">KCTC 52925</strain>
    </source>
</reference>
<dbReference type="InterPro" id="IPR015943">
    <property type="entry name" value="WD40/YVTN_repeat-like_dom_sf"/>
</dbReference>
<comment type="caution">
    <text evidence="2">The sequence shown here is derived from an EMBL/GenBank/DDBJ whole genome shotgun (WGS) entry which is preliminary data.</text>
</comment>
<keyword evidence="3" id="KW-1185">Reference proteome</keyword>
<evidence type="ECO:0000313" key="2">
    <source>
        <dbReference type="EMBL" id="MFD2832594.1"/>
    </source>
</evidence>
<keyword evidence="1" id="KW-0597">Phosphoprotein</keyword>
<dbReference type="RefSeq" id="WP_251741730.1">
    <property type="nucleotide sequence ID" value="NZ_JBHUOJ010000009.1"/>
</dbReference>
<proteinExistence type="predicted"/>
<protein>
    <submittedName>
        <fullName evidence="2">Two-component regulator propeller domain-containing protein</fullName>
    </submittedName>
</protein>
<dbReference type="Proteomes" id="UP001597438">
    <property type="component" value="Unassembled WGS sequence"/>
</dbReference>
<dbReference type="PANTHER" id="PTHR43547">
    <property type="entry name" value="TWO-COMPONENT HISTIDINE KINASE"/>
    <property type="match status" value="1"/>
</dbReference>
<dbReference type="EMBL" id="JBHUOJ010000009">
    <property type="protein sequence ID" value="MFD2832594.1"/>
    <property type="molecule type" value="Genomic_DNA"/>
</dbReference>
<dbReference type="Pfam" id="PF07494">
    <property type="entry name" value="Reg_prop"/>
    <property type="match status" value="3"/>
</dbReference>
<dbReference type="Gene3D" id="2.130.10.10">
    <property type="entry name" value="YVTN repeat-like/Quinoprotein amine dehydrogenase"/>
    <property type="match status" value="2"/>
</dbReference>
<evidence type="ECO:0000313" key="3">
    <source>
        <dbReference type="Proteomes" id="UP001597438"/>
    </source>
</evidence>
<dbReference type="SUPFAM" id="SSF63829">
    <property type="entry name" value="Calcium-dependent phosphotriesterase"/>
    <property type="match status" value="2"/>
</dbReference>
<name>A0ABW5X2I4_9FLAO</name>
<accession>A0ABW5X2I4</accession>